<evidence type="ECO:0000313" key="6">
    <source>
        <dbReference type="Proteomes" id="UP000295210"/>
    </source>
</evidence>
<feature type="transmembrane region" description="Helical" evidence="3">
    <location>
        <begin position="88"/>
        <end position="113"/>
    </location>
</feature>
<dbReference type="CDD" id="cd06225">
    <property type="entry name" value="HAMP"/>
    <property type="match status" value="1"/>
</dbReference>
<sequence>MGRLRDFEIKIFRRLHREAPASKVHRTAFWLLMLYLALSLGKFLPGTAGSIFETLSVLTFLLLLAACLPLVWRWVFGRLLWKVRNRLIVTYLLMGLAPLVLFVMLAIISLYMFSGQFAIFAATAAMNTELEHIATNNRDFSLHVAHVEDAARGTLKEITLPEIQDTSPEQTFFNLKVSVFQDGRQIGVLPARVSDHEIDSVPAWAKDRFRAVVLDHNKLYLRAIDIQELDGHRTIVISSMPLEKGNVDRVARGLGTITVMPNVGLDDSQSAEAVATRSEADKKLLKQEVRAFTITGGILPKPQNFYDVTVRFYAPLETIDWTTGKLHETLTQVNSRPSLLYQRLFITSLKIAAIVQDLLIGIAIFFGLLELIAFFMAMRLNRTITRSVNDLYDATVAIDKGNLAHRIKVTRNDQLATLSHSFNRMTSSLERLLAEQREKERMQNELAIAQEVQANLFPQSRVSMPMLDLYGVCYPARSVSGDYYDFLVFRDSALGIALGDISGKGISAALLMATLHSAVRAYRFAGEELVAPNPAKLGAALKSDDNEGGVLFEDPARVLAMLNRHLYRSTQPEKYATLFLAHYDGNSHQLVYSNGGQLPPLVLRADNSVTRLDCGGTVVGLIDGADYEQGTETLYSGDIVIAYSDGVTEPENEFGDFGEERLLEVVRRHRHLPLEAISEQVMHALRAWIGSQEQPDDITLVLARQR</sequence>
<dbReference type="SMART" id="SM00331">
    <property type="entry name" value="PP2C_SIG"/>
    <property type="match status" value="1"/>
</dbReference>
<dbReference type="PANTHER" id="PTHR43156:SF2">
    <property type="entry name" value="STAGE II SPORULATION PROTEIN E"/>
    <property type="match status" value="1"/>
</dbReference>
<dbReference type="SUPFAM" id="SSF158472">
    <property type="entry name" value="HAMP domain-like"/>
    <property type="match status" value="1"/>
</dbReference>
<dbReference type="GO" id="GO:0016791">
    <property type="term" value="F:phosphatase activity"/>
    <property type="evidence" value="ECO:0007669"/>
    <property type="project" value="TreeGrafter"/>
</dbReference>
<name>A0A4R1LC89_9BACT</name>
<dbReference type="AlphaFoldDB" id="A0A4R1LC89"/>
<dbReference type="GO" id="GO:0016020">
    <property type="term" value="C:membrane"/>
    <property type="evidence" value="ECO:0007669"/>
    <property type="project" value="InterPro"/>
</dbReference>
<feature type="transmembrane region" description="Helical" evidence="3">
    <location>
        <begin position="57"/>
        <end position="76"/>
    </location>
</feature>
<dbReference type="EMBL" id="SMGK01000002">
    <property type="protein sequence ID" value="TCK74139.1"/>
    <property type="molecule type" value="Genomic_DNA"/>
</dbReference>
<dbReference type="SMART" id="SM00304">
    <property type="entry name" value="HAMP"/>
    <property type="match status" value="1"/>
</dbReference>
<accession>A0A4R1LC89</accession>
<evidence type="ECO:0000259" key="4">
    <source>
        <dbReference type="PROSITE" id="PS50885"/>
    </source>
</evidence>
<dbReference type="InterPro" id="IPR003660">
    <property type="entry name" value="HAMP_dom"/>
</dbReference>
<dbReference type="SUPFAM" id="SSF81606">
    <property type="entry name" value="PP2C-like"/>
    <property type="match status" value="1"/>
</dbReference>
<feature type="coiled-coil region" evidence="2">
    <location>
        <begin position="425"/>
        <end position="452"/>
    </location>
</feature>
<dbReference type="PROSITE" id="PS50885">
    <property type="entry name" value="HAMP"/>
    <property type="match status" value="1"/>
</dbReference>
<proteinExistence type="predicted"/>
<feature type="transmembrane region" description="Helical" evidence="3">
    <location>
        <begin position="27"/>
        <end position="45"/>
    </location>
</feature>
<dbReference type="Pfam" id="PF07228">
    <property type="entry name" value="SpoIIE"/>
    <property type="match status" value="1"/>
</dbReference>
<keyword evidence="3" id="KW-0812">Transmembrane</keyword>
<reference evidence="5 6" key="1">
    <citation type="submission" date="2019-03" db="EMBL/GenBank/DDBJ databases">
        <title>Genomic Encyclopedia of Type Strains, Phase IV (KMG-IV): sequencing the most valuable type-strain genomes for metagenomic binning, comparative biology and taxonomic classification.</title>
        <authorList>
            <person name="Goeker M."/>
        </authorList>
    </citation>
    <scope>NUCLEOTIDE SEQUENCE [LARGE SCALE GENOMIC DNA]</scope>
    <source>
        <strain evidence="5 6">DSM 103428</strain>
    </source>
</reference>
<evidence type="ECO:0000256" key="2">
    <source>
        <dbReference type="SAM" id="Coils"/>
    </source>
</evidence>
<dbReference type="PANTHER" id="PTHR43156">
    <property type="entry name" value="STAGE II SPORULATION PROTEIN E-RELATED"/>
    <property type="match status" value="1"/>
</dbReference>
<keyword evidence="1" id="KW-0378">Hydrolase</keyword>
<keyword evidence="3" id="KW-0472">Membrane</keyword>
<feature type="transmembrane region" description="Helical" evidence="3">
    <location>
        <begin position="358"/>
        <end position="377"/>
    </location>
</feature>
<dbReference type="GO" id="GO:0007165">
    <property type="term" value="P:signal transduction"/>
    <property type="evidence" value="ECO:0007669"/>
    <property type="project" value="InterPro"/>
</dbReference>
<comment type="caution">
    <text evidence="5">The sequence shown here is derived from an EMBL/GenBank/DDBJ whole genome shotgun (WGS) entry which is preliminary data.</text>
</comment>
<keyword evidence="6" id="KW-1185">Reference proteome</keyword>
<dbReference type="InterPro" id="IPR001932">
    <property type="entry name" value="PPM-type_phosphatase-like_dom"/>
</dbReference>
<gene>
    <name evidence="5" type="ORF">C7378_1761</name>
</gene>
<dbReference type="Proteomes" id="UP000295210">
    <property type="component" value="Unassembled WGS sequence"/>
</dbReference>
<dbReference type="Pfam" id="PF00672">
    <property type="entry name" value="HAMP"/>
    <property type="match status" value="1"/>
</dbReference>
<evidence type="ECO:0000313" key="5">
    <source>
        <dbReference type="EMBL" id="TCK74139.1"/>
    </source>
</evidence>
<dbReference type="Gene3D" id="3.60.40.10">
    <property type="entry name" value="PPM-type phosphatase domain"/>
    <property type="match status" value="1"/>
</dbReference>
<evidence type="ECO:0000256" key="3">
    <source>
        <dbReference type="SAM" id="Phobius"/>
    </source>
</evidence>
<dbReference type="InterPro" id="IPR036457">
    <property type="entry name" value="PPM-type-like_dom_sf"/>
</dbReference>
<feature type="domain" description="HAMP" evidence="4">
    <location>
        <begin position="382"/>
        <end position="434"/>
    </location>
</feature>
<keyword evidence="2" id="KW-0175">Coiled coil</keyword>
<dbReference type="InterPro" id="IPR052016">
    <property type="entry name" value="Bact_Sigma-Reg"/>
</dbReference>
<dbReference type="Gene3D" id="6.10.340.10">
    <property type="match status" value="1"/>
</dbReference>
<dbReference type="OrthoDB" id="311592at2"/>
<evidence type="ECO:0000256" key="1">
    <source>
        <dbReference type="ARBA" id="ARBA00022801"/>
    </source>
</evidence>
<protein>
    <submittedName>
        <fullName evidence="5">Sigma-B regulation protein RsbU (Phosphoserine phosphatase)</fullName>
    </submittedName>
</protein>
<organism evidence="5 6">
    <name type="scientific">Acidipila rosea</name>
    <dbReference type="NCBI Taxonomy" id="768535"/>
    <lineage>
        <taxon>Bacteria</taxon>
        <taxon>Pseudomonadati</taxon>
        <taxon>Acidobacteriota</taxon>
        <taxon>Terriglobia</taxon>
        <taxon>Terriglobales</taxon>
        <taxon>Acidobacteriaceae</taxon>
        <taxon>Acidipila</taxon>
    </lineage>
</organism>
<keyword evidence="3" id="KW-1133">Transmembrane helix</keyword>